<dbReference type="PANTHER" id="PTHR48055">
    <property type="entry name" value="LEUCINE-RICH REPEAT RECEPTOR PROTEIN KINASE EMS1"/>
    <property type="match status" value="1"/>
</dbReference>
<organism evidence="1 2">
    <name type="scientific">Malus baccata</name>
    <name type="common">Siberian crab apple</name>
    <name type="synonym">Pyrus baccata</name>
    <dbReference type="NCBI Taxonomy" id="106549"/>
    <lineage>
        <taxon>Eukaryota</taxon>
        <taxon>Viridiplantae</taxon>
        <taxon>Streptophyta</taxon>
        <taxon>Embryophyta</taxon>
        <taxon>Tracheophyta</taxon>
        <taxon>Spermatophyta</taxon>
        <taxon>Magnoliopsida</taxon>
        <taxon>eudicotyledons</taxon>
        <taxon>Gunneridae</taxon>
        <taxon>Pentapetalae</taxon>
        <taxon>rosids</taxon>
        <taxon>fabids</taxon>
        <taxon>Rosales</taxon>
        <taxon>Rosaceae</taxon>
        <taxon>Amygdaloideae</taxon>
        <taxon>Maleae</taxon>
        <taxon>Malus</taxon>
    </lineage>
</organism>
<dbReference type="Gene3D" id="1.10.510.10">
    <property type="entry name" value="Transferase(Phosphotransferase) domain 1"/>
    <property type="match status" value="1"/>
</dbReference>
<dbReference type="GO" id="GO:0016020">
    <property type="term" value="C:membrane"/>
    <property type="evidence" value="ECO:0007669"/>
    <property type="project" value="TreeGrafter"/>
</dbReference>
<dbReference type="Proteomes" id="UP000315295">
    <property type="component" value="Unassembled WGS sequence"/>
</dbReference>
<comment type="caution">
    <text evidence="1">The sequence shown here is derived from an EMBL/GenBank/DDBJ whole genome shotgun (WGS) entry which is preliminary data.</text>
</comment>
<dbReference type="InterPro" id="IPR011009">
    <property type="entry name" value="Kinase-like_dom_sf"/>
</dbReference>
<evidence type="ECO:0000313" key="1">
    <source>
        <dbReference type="EMBL" id="TQD73837.1"/>
    </source>
</evidence>
<keyword evidence="2" id="KW-1185">Reference proteome</keyword>
<dbReference type="AlphaFoldDB" id="A0A540KI11"/>
<reference evidence="1 2" key="1">
    <citation type="journal article" date="2019" name="G3 (Bethesda)">
        <title>Sequencing of a Wild Apple (Malus baccata) Genome Unravels the Differences Between Cultivated and Wild Apple Species Regarding Disease Resistance and Cold Tolerance.</title>
        <authorList>
            <person name="Chen X."/>
        </authorList>
    </citation>
    <scope>NUCLEOTIDE SEQUENCE [LARGE SCALE GENOMIC DNA]</scope>
    <source>
        <strain evidence="2">cv. Shandingzi</strain>
        <tissue evidence="1">Leaves</tissue>
    </source>
</reference>
<dbReference type="EMBL" id="VIEB01001241">
    <property type="protein sequence ID" value="TQD73837.1"/>
    <property type="molecule type" value="Genomic_DNA"/>
</dbReference>
<evidence type="ECO:0000313" key="2">
    <source>
        <dbReference type="Proteomes" id="UP000315295"/>
    </source>
</evidence>
<evidence type="ECO:0008006" key="3">
    <source>
        <dbReference type="Google" id="ProtNLM"/>
    </source>
</evidence>
<dbReference type="PANTHER" id="PTHR48055:SF55">
    <property type="entry name" value="PROTEIN KINASE DOMAIN-CONTAINING PROTEIN"/>
    <property type="match status" value="1"/>
</dbReference>
<protein>
    <recommendedName>
        <fullName evidence="3">Serine-threonine/tyrosine-protein kinase catalytic domain-containing protein</fullName>
    </recommendedName>
</protein>
<proteinExistence type="predicted"/>
<gene>
    <name evidence="1" type="ORF">C1H46_040614</name>
</gene>
<accession>A0A540KI11</accession>
<sequence>MGNEVSAYGDVYSYGILLLEMLTGKRPTDEMFKDSLTLHNFVQMALPERVEEICDPVLLQVKTSSICSNATNNRNHVQDDQRQRISKCLVIMAKIGVACSADLLRERMDIGRVVEGLCLVRDVLTGTSIPINHMIMA</sequence>
<dbReference type="STRING" id="106549.A0A540KI11"/>
<dbReference type="SUPFAM" id="SSF56112">
    <property type="entry name" value="Protein kinase-like (PK-like)"/>
    <property type="match status" value="1"/>
</dbReference>
<dbReference type="InterPro" id="IPR051564">
    <property type="entry name" value="LRR_receptor-like_kinase"/>
</dbReference>
<name>A0A540KI11_MALBA</name>